<keyword evidence="6" id="KW-0732">Signal</keyword>
<comment type="caution">
    <text evidence="8">The sequence shown here is derived from an EMBL/GenBank/DDBJ whole genome shotgun (WGS) entry which is preliminary data.</text>
</comment>
<dbReference type="InterPro" id="IPR033480">
    <property type="entry name" value="sCache_2"/>
</dbReference>
<dbReference type="Proteomes" id="UP000075787">
    <property type="component" value="Unassembled WGS sequence"/>
</dbReference>
<sequence>MRRGWKAGIFAAGLAIPGIAAAGPALLPGEAGQTAEEARAMADRAVAYFEAHGRAAGLAEVNRGPIEFDDRDLYVFVYDLNGTCRAHARRPGQTGINLRRISDGDGNRFIEDWIRIARSPEGQGWSRYSYAHEASGRVLPKMAWIRRYDDLLIGVSAFIYPEP</sequence>
<evidence type="ECO:0000313" key="9">
    <source>
        <dbReference type="Proteomes" id="UP000075787"/>
    </source>
</evidence>
<dbReference type="GeneID" id="97242716"/>
<keyword evidence="4" id="KW-1133">Transmembrane helix</keyword>
<protein>
    <recommendedName>
        <fullName evidence="7">Single Cache domain-containing protein</fullName>
    </recommendedName>
</protein>
<feature type="chain" id="PRO_5007836539" description="Single Cache domain-containing protein" evidence="6">
    <location>
        <begin position="23"/>
        <end position="163"/>
    </location>
</feature>
<evidence type="ECO:0000256" key="3">
    <source>
        <dbReference type="ARBA" id="ARBA00022692"/>
    </source>
</evidence>
<feature type="domain" description="Single Cache" evidence="7">
    <location>
        <begin position="30"/>
        <end position="111"/>
    </location>
</feature>
<evidence type="ECO:0000256" key="5">
    <source>
        <dbReference type="ARBA" id="ARBA00023136"/>
    </source>
</evidence>
<comment type="subcellular location">
    <subcellularLocation>
        <location evidence="1">Cell membrane</location>
        <topology evidence="1">Multi-pass membrane protein</topology>
    </subcellularLocation>
</comment>
<accession>A0A162KG93</accession>
<dbReference type="Pfam" id="PF17200">
    <property type="entry name" value="sCache_2"/>
    <property type="match status" value="1"/>
</dbReference>
<keyword evidence="3" id="KW-0812">Transmembrane</keyword>
<dbReference type="GO" id="GO:0005886">
    <property type="term" value="C:plasma membrane"/>
    <property type="evidence" value="ECO:0007669"/>
    <property type="project" value="UniProtKB-SubCell"/>
</dbReference>
<proteinExistence type="predicted"/>
<evidence type="ECO:0000256" key="6">
    <source>
        <dbReference type="SAM" id="SignalP"/>
    </source>
</evidence>
<dbReference type="AlphaFoldDB" id="A0A162KG93"/>
<gene>
    <name evidence="8" type="ORF">AUP44_09790</name>
</gene>
<dbReference type="Gene3D" id="3.30.450.20">
    <property type="entry name" value="PAS domain"/>
    <property type="match status" value="1"/>
</dbReference>
<evidence type="ECO:0000256" key="4">
    <source>
        <dbReference type="ARBA" id="ARBA00022989"/>
    </source>
</evidence>
<dbReference type="RefSeq" id="WP_062766708.1">
    <property type="nucleotide sequence ID" value="NZ_CP121045.1"/>
</dbReference>
<name>A0A162KG93_9PROT</name>
<organism evidence="8 9">
    <name type="scientific">Tistrella mobilis</name>
    <dbReference type="NCBI Taxonomy" id="171437"/>
    <lineage>
        <taxon>Bacteria</taxon>
        <taxon>Pseudomonadati</taxon>
        <taxon>Pseudomonadota</taxon>
        <taxon>Alphaproteobacteria</taxon>
        <taxon>Geminicoccales</taxon>
        <taxon>Geminicoccaceae</taxon>
        <taxon>Tistrella</taxon>
    </lineage>
</organism>
<evidence type="ECO:0000313" key="8">
    <source>
        <dbReference type="EMBL" id="KYO51203.1"/>
    </source>
</evidence>
<feature type="signal peptide" evidence="6">
    <location>
        <begin position="1"/>
        <end position="22"/>
    </location>
</feature>
<dbReference type="EMBL" id="LPZR01000180">
    <property type="protein sequence ID" value="KYO51203.1"/>
    <property type="molecule type" value="Genomic_DNA"/>
</dbReference>
<evidence type="ECO:0000256" key="2">
    <source>
        <dbReference type="ARBA" id="ARBA00022475"/>
    </source>
</evidence>
<keyword evidence="5" id="KW-0472">Membrane</keyword>
<keyword evidence="2" id="KW-1003">Cell membrane</keyword>
<dbReference type="SMART" id="SM01049">
    <property type="entry name" value="Cache_2"/>
    <property type="match status" value="1"/>
</dbReference>
<evidence type="ECO:0000259" key="7">
    <source>
        <dbReference type="SMART" id="SM01049"/>
    </source>
</evidence>
<reference evidence="8 9" key="1">
    <citation type="submission" date="2015-12" db="EMBL/GenBank/DDBJ databases">
        <title>Genome sequence of Tistrella mobilis MCCC 1A02139.</title>
        <authorList>
            <person name="Lu L."/>
            <person name="Lai Q."/>
            <person name="Shao Z."/>
            <person name="Qian P."/>
        </authorList>
    </citation>
    <scope>NUCLEOTIDE SEQUENCE [LARGE SCALE GENOMIC DNA]</scope>
    <source>
        <strain evidence="8 9">MCCC 1A02139</strain>
    </source>
</reference>
<evidence type="ECO:0000256" key="1">
    <source>
        <dbReference type="ARBA" id="ARBA00004651"/>
    </source>
</evidence>